<dbReference type="AlphaFoldDB" id="A0A2T5P635"/>
<sequence>MLLGLVGTTAQAEVDDTGAFQVLSFSQGEMHQVDGQWAIRREAQELTYKVNGTCVFNQKPKPCMWYGYILEYDSAGRDVEMQCSGYQDSPSNFGNPGELIERNARTFSYVVPLKGNERLFINPQYTAAGGEGRIVRAVTRCSVDGVQVLQFKQTTVIPPRKG</sequence>
<name>A0A2T5P635_9PSED</name>
<dbReference type="Proteomes" id="UP000244064">
    <property type="component" value="Unassembled WGS sequence"/>
</dbReference>
<accession>A0A2T5P635</accession>
<reference evidence="1 2" key="1">
    <citation type="submission" date="2018-04" db="EMBL/GenBank/DDBJ databases">
        <title>Pseudomonas sp. nov., isolated from mangrove soil.</title>
        <authorList>
            <person name="Chen C."/>
        </authorList>
    </citation>
    <scope>NUCLEOTIDE SEQUENCE [LARGE SCALE GENOMIC DNA]</scope>
    <source>
        <strain evidence="1 2">TC-11</strain>
    </source>
</reference>
<comment type="caution">
    <text evidence="1">The sequence shown here is derived from an EMBL/GenBank/DDBJ whole genome shotgun (WGS) entry which is preliminary data.</text>
</comment>
<gene>
    <name evidence="1" type="ORF">DBO85_18095</name>
</gene>
<organism evidence="1 2">
    <name type="scientific">Pseudomonas mangrovi</name>
    <dbReference type="NCBI Taxonomy" id="2161748"/>
    <lineage>
        <taxon>Bacteria</taxon>
        <taxon>Pseudomonadati</taxon>
        <taxon>Pseudomonadota</taxon>
        <taxon>Gammaproteobacteria</taxon>
        <taxon>Pseudomonadales</taxon>
        <taxon>Pseudomonadaceae</taxon>
        <taxon>Pseudomonas</taxon>
    </lineage>
</organism>
<proteinExistence type="predicted"/>
<dbReference type="EMBL" id="QASN01000021">
    <property type="protein sequence ID" value="PTU73155.1"/>
    <property type="molecule type" value="Genomic_DNA"/>
</dbReference>
<evidence type="ECO:0000313" key="2">
    <source>
        <dbReference type="Proteomes" id="UP000244064"/>
    </source>
</evidence>
<protein>
    <submittedName>
        <fullName evidence="1">Uncharacterized protein</fullName>
    </submittedName>
</protein>
<evidence type="ECO:0000313" key="1">
    <source>
        <dbReference type="EMBL" id="PTU73155.1"/>
    </source>
</evidence>
<keyword evidence="2" id="KW-1185">Reference proteome</keyword>